<evidence type="ECO:0000313" key="12">
    <source>
        <dbReference type="EMBL" id="PIA42524.1"/>
    </source>
</evidence>
<dbReference type="Pfam" id="PF01485">
    <property type="entry name" value="IBR"/>
    <property type="match status" value="2"/>
</dbReference>
<keyword evidence="7" id="KW-0863">Zinc-finger</keyword>
<dbReference type="EMBL" id="KZ305037">
    <property type="protein sequence ID" value="PIA42524.1"/>
    <property type="molecule type" value="Genomic_DNA"/>
</dbReference>
<keyword evidence="5" id="KW-0479">Metal-binding</keyword>
<gene>
    <name evidence="12" type="ORF">AQUCO_02000166v1</name>
</gene>
<dbReference type="Gene3D" id="3.30.40.10">
    <property type="entry name" value="Zinc/RING finger domain, C3HC4 (zinc finger)"/>
    <property type="match status" value="1"/>
</dbReference>
<dbReference type="OrthoDB" id="1721571at2759"/>
<feature type="region of interest" description="Disordered" evidence="10">
    <location>
        <begin position="1"/>
        <end position="21"/>
    </location>
</feature>
<dbReference type="GO" id="GO:0008270">
    <property type="term" value="F:zinc ion binding"/>
    <property type="evidence" value="ECO:0007669"/>
    <property type="project" value="UniProtKB-KW"/>
</dbReference>
<dbReference type="InterPro" id="IPR031127">
    <property type="entry name" value="E3_UB_ligase_RBR"/>
</dbReference>
<dbReference type="InterPro" id="IPR002867">
    <property type="entry name" value="IBR_dom"/>
</dbReference>
<evidence type="ECO:0000313" key="13">
    <source>
        <dbReference type="Proteomes" id="UP000230069"/>
    </source>
</evidence>
<dbReference type="GO" id="GO:0016567">
    <property type="term" value="P:protein ubiquitination"/>
    <property type="evidence" value="ECO:0007669"/>
    <property type="project" value="InterPro"/>
</dbReference>
<comment type="catalytic activity">
    <reaction evidence="1">
        <text>[E2 ubiquitin-conjugating enzyme]-S-ubiquitinyl-L-cysteine + [acceptor protein]-L-lysine = [E2 ubiquitin-conjugating enzyme]-L-cysteine + [acceptor protein]-N(6)-ubiquitinyl-L-lysine.</text>
        <dbReference type="EC" id="2.3.2.31"/>
    </reaction>
</comment>
<evidence type="ECO:0000256" key="8">
    <source>
        <dbReference type="ARBA" id="ARBA00022786"/>
    </source>
</evidence>
<evidence type="ECO:0000256" key="9">
    <source>
        <dbReference type="ARBA" id="ARBA00022833"/>
    </source>
</evidence>
<dbReference type="PROSITE" id="PS51873">
    <property type="entry name" value="TRIAD"/>
    <property type="match status" value="1"/>
</dbReference>
<evidence type="ECO:0000256" key="6">
    <source>
        <dbReference type="ARBA" id="ARBA00022737"/>
    </source>
</evidence>
<dbReference type="SMART" id="SM00647">
    <property type="entry name" value="IBR"/>
    <property type="match status" value="2"/>
</dbReference>
<dbReference type="InterPro" id="IPR048962">
    <property type="entry name" value="ARIH1-like_UBL"/>
</dbReference>
<name>A0A2G5DGC0_AQUCA</name>
<dbReference type="Gene3D" id="1.20.120.1750">
    <property type="match status" value="1"/>
</dbReference>
<evidence type="ECO:0000256" key="1">
    <source>
        <dbReference type="ARBA" id="ARBA00001798"/>
    </source>
</evidence>
<keyword evidence="13" id="KW-1185">Reference proteome</keyword>
<dbReference type="GO" id="GO:0061630">
    <property type="term" value="F:ubiquitin protein ligase activity"/>
    <property type="evidence" value="ECO:0007669"/>
    <property type="project" value="UniProtKB-EC"/>
</dbReference>
<evidence type="ECO:0000256" key="5">
    <source>
        <dbReference type="ARBA" id="ARBA00022723"/>
    </source>
</evidence>
<evidence type="ECO:0000256" key="4">
    <source>
        <dbReference type="ARBA" id="ARBA00022679"/>
    </source>
</evidence>
<dbReference type="STRING" id="218851.A0A2G5DGC0"/>
<evidence type="ECO:0000256" key="10">
    <source>
        <dbReference type="SAM" id="MobiDB-lite"/>
    </source>
</evidence>
<dbReference type="CDD" id="cd20346">
    <property type="entry name" value="BRcat_RBR_ANKIB1"/>
    <property type="match status" value="1"/>
</dbReference>
<dbReference type="AlphaFoldDB" id="A0A2G5DGC0"/>
<dbReference type="Proteomes" id="UP000230069">
    <property type="component" value="Unassembled WGS sequence"/>
</dbReference>
<keyword evidence="6" id="KW-0677">Repeat</keyword>
<proteinExistence type="predicted"/>
<reference evidence="12 13" key="1">
    <citation type="submission" date="2017-09" db="EMBL/GenBank/DDBJ databases">
        <title>WGS assembly of Aquilegia coerulea Goldsmith.</title>
        <authorList>
            <person name="Hodges S."/>
            <person name="Kramer E."/>
            <person name="Nordborg M."/>
            <person name="Tomkins J."/>
            <person name="Borevitz J."/>
            <person name="Derieg N."/>
            <person name="Yan J."/>
            <person name="Mihaltcheva S."/>
            <person name="Hayes R.D."/>
            <person name="Rokhsar D."/>
        </authorList>
    </citation>
    <scope>NUCLEOTIDE SEQUENCE [LARGE SCALE GENOMIC DNA]</scope>
    <source>
        <strain evidence="13">cv. Goldsmith</strain>
    </source>
</reference>
<evidence type="ECO:0000259" key="11">
    <source>
        <dbReference type="PROSITE" id="PS51873"/>
    </source>
</evidence>
<evidence type="ECO:0000256" key="7">
    <source>
        <dbReference type="ARBA" id="ARBA00022771"/>
    </source>
</evidence>
<keyword evidence="8" id="KW-0833">Ubl conjugation pathway</keyword>
<keyword evidence="4" id="KW-0808">Transferase</keyword>
<dbReference type="InterPro" id="IPR013083">
    <property type="entry name" value="Znf_RING/FYVE/PHD"/>
</dbReference>
<sequence length="522" mass="60316">MDIEDDHVGSDDYYSDDADDDNVYDCDDDLSDETTTTTTTIMKSFGNKEKKYTVLSEYDILQRQEDCITEISNVLCVSRAAASILLREYNWSVGKVHEAWFADEQKVRKTVCLLENTDVVVNSSNMEEKGFGGCKTDVHDAGCGHSFHSLYWKNYITKSIEDGPAGCLNLRCFDPSCSVPVGQDLIKKIVSAKDNVTYLRYLVRSYVEGNHNTIKLCPAAHCDYAVEYKYKVSCRGNFDVTCMCTYSFCWKCMEEAHSPVDCNTAANWMSRRNMTKSLNWILANCRLCPECKQPIETKDNEDAFHMTCVCGFIFCWVCLSPWQDKHICWLYEDEKRRNMAKSLNDGYTRYYEKWESNESLRKKAKKDLQKLQAVYVEKLKNVRGMTSAELSFIIEAWQLIIECRRVLKWTYTYRYYLPEAESKNYRLFEYLQGEAESCLERLHHFAEKDMLLQLQLYIDDGYGSGFNVFRENLSNLTNVTQDLFMKLVQELENGHLVDAGSLGACTNSDISLTEKFTKLELS</sequence>
<feature type="compositionally biased region" description="Basic and acidic residues" evidence="10">
    <location>
        <begin position="1"/>
        <end position="10"/>
    </location>
</feature>
<dbReference type="PANTHER" id="PTHR11685">
    <property type="entry name" value="RBR FAMILY RING FINGER AND IBR DOMAIN-CONTAINING"/>
    <property type="match status" value="1"/>
</dbReference>
<comment type="cofactor">
    <cofactor evidence="2">
        <name>Zn(2+)</name>
        <dbReference type="ChEBI" id="CHEBI:29105"/>
    </cofactor>
</comment>
<evidence type="ECO:0000256" key="2">
    <source>
        <dbReference type="ARBA" id="ARBA00001947"/>
    </source>
</evidence>
<dbReference type="InterPro" id="IPR044066">
    <property type="entry name" value="TRIAD_supradom"/>
</dbReference>
<dbReference type="InParanoid" id="A0A2G5DGC0"/>
<protein>
    <recommendedName>
        <fullName evidence="3">RBR-type E3 ubiquitin transferase</fullName>
        <ecNumber evidence="3">2.3.2.31</ecNumber>
    </recommendedName>
</protein>
<dbReference type="Pfam" id="PF21235">
    <property type="entry name" value="UBA_ARI1"/>
    <property type="match status" value="1"/>
</dbReference>
<feature type="domain" description="RING-type" evidence="11">
    <location>
        <begin position="118"/>
        <end position="332"/>
    </location>
</feature>
<keyword evidence="9" id="KW-0862">Zinc</keyword>
<organism evidence="12 13">
    <name type="scientific">Aquilegia coerulea</name>
    <name type="common">Rocky mountain columbine</name>
    <dbReference type="NCBI Taxonomy" id="218851"/>
    <lineage>
        <taxon>Eukaryota</taxon>
        <taxon>Viridiplantae</taxon>
        <taxon>Streptophyta</taxon>
        <taxon>Embryophyta</taxon>
        <taxon>Tracheophyta</taxon>
        <taxon>Spermatophyta</taxon>
        <taxon>Magnoliopsida</taxon>
        <taxon>Ranunculales</taxon>
        <taxon>Ranunculaceae</taxon>
        <taxon>Thalictroideae</taxon>
        <taxon>Aquilegia</taxon>
    </lineage>
</organism>
<evidence type="ECO:0000256" key="3">
    <source>
        <dbReference type="ARBA" id="ARBA00012251"/>
    </source>
</evidence>
<dbReference type="SUPFAM" id="SSF57850">
    <property type="entry name" value="RING/U-box"/>
    <property type="match status" value="3"/>
</dbReference>
<accession>A0A2G5DGC0</accession>
<dbReference type="EC" id="2.3.2.31" evidence="3"/>